<dbReference type="Pfam" id="PF00085">
    <property type="entry name" value="Thioredoxin"/>
    <property type="match status" value="1"/>
</dbReference>
<evidence type="ECO:0000313" key="13">
    <source>
        <dbReference type="EMBL" id="RZC51213.1"/>
    </source>
</evidence>
<dbReference type="OMA" id="QITEYPM"/>
<dbReference type="EC" id="5.3.4.1" evidence="4"/>
<proteinExistence type="inferred from homology"/>
<dbReference type="Gramene" id="RZC51213">
    <property type="protein sequence ID" value="RZC51213"/>
    <property type="gene ID" value="C5167_019633"/>
</dbReference>
<dbReference type="AlphaFoldDB" id="A0A4Y7IQR0"/>
<evidence type="ECO:0000313" key="14">
    <source>
        <dbReference type="Proteomes" id="UP000316621"/>
    </source>
</evidence>
<name>A0A4Y7IQR0_PAPSO</name>
<dbReference type="EMBL" id="CM010716">
    <property type="protein sequence ID" value="RZC51213.1"/>
    <property type="molecule type" value="Genomic_DNA"/>
</dbReference>
<sequence>MSSEDTLTMGKILQFLEYNKFPLVTTLTEQNSIRVYASPVKLQVFVFGNVDDFKNLLAPLQDVARQFKSKILFVYVDITDDNLAKPFLTLFGYEDSKKAVVTAFDNKVNAKYLLESDPTAHSLEEFCTGLLHGTLSTCFKSQPIPNNENATVLTVVGRTFENLVLTSAQNVLLEVYASWCVVCEEMSKKIVKLANHFKGFDNLIITRIDASTNEHPELQITEYPMLLFNPSANKSNPIKVSAKSSLKDLAIFINKNAK</sequence>
<evidence type="ECO:0000256" key="1">
    <source>
        <dbReference type="ARBA" id="ARBA00001182"/>
    </source>
</evidence>
<evidence type="ECO:0000256" key="5">
    <source>
        <dbReference type="ARBA" id="ARBA00022729"/>
    </source>
</evidence>
<dbReference type="GO" id="GO:0005788">
    <property type="term" value="C:endoplasmic reticulum lumen"/>
    <property type="evidence" value="ECO:0007669"/>
    <property type="project" value="UniProtKB-SubCell"/>
</dbReference>
<comment type="catalytic activity">
    <reaction evidence="1">
        <text>Catalyzes the rearrangement of -S-S- bonds in proteins.</text>
        <dbReference type="EC" id="5.3.4.1"/>
    </reaction>
</comment>
<dbReference type="PANTHER" id="PTHR18929">
    <property type="entry name" value="PROTEIN DISULFIDE ISOMERASE"/>
    <property type="match status" value="1"/>
</dbReference>
<evidence type="ECO:0000259" key="12">
    <source>
        <dbReference type="PROSITE" id="PS51352"/>
    </source>
</evidence>
<evidence type="ECO:0000256" key="8">
    <source>
        <dbReference type="ARBA" id="ARBA00023157"/>
    </source>
</evidence>
<dbReference type="Pfam" id="PF13848">
    <property type="entry name" value="Thioredoxin_6"/>
    <property type="match status" value="1"/>
</dbReference>
<reference evidence="13 14" key="1">
    <citation type="journal article" date="2018" name="Science">
        <title>The opium poppy genome and morphinan production.</title>
        <authorList>
            <person name="Guo L."/>
            <person name="Winzer T."/>
            <person name="Yang X."/>
            <person name="Li Y."/>
            <person name="Ning Z."/>
            <person name="He Z."/>
            <person name="Teodor R."/>
            <person name="Lu Y."/>
            <person name="Bowser T.A."/>
            <person name="Graham I.A."/>
            <person name="Ye K."/>
        </authorList>
    </citation>
    <scope>NUCLEOTIDE SEQUENCE [LARGE SCALE GENOMIC DNA]</scope>
    <source>
        <strain evidence="14">cv. HN1</strain>
        <tissue evidence="13">Leaves</tissue>
    </source>
</reference>
<evidence type="ECO:0000256" key="4">
    <source>
        <dbReference type="ARBA" id="ARBA00012723"/>
    </source>
</evidence>
<keyword evidence="5" id="KW-0732">Signal</keyword>
<keyword evidence="11" id="KW-0676">Redox-active center</keyword>
<dbReference type="FunFam" id="3.40.30.10:FF:000204">
    <property type="entry name" value="Protein disulfide isomerase-like 1-6"/>
    <property type="match status" value="1"/>
</dbReference>
<dbReference type="InterPro" id="IPR036249">
    <property type="entry name" value="Thioredoxin-like_sf"/>
</dbReference>
<evidence type="ECO:0000256" key="11">
    <source>
        <dbReference type="ARBA" id="ARBA00023284"/>
    </source>
</evidence>
<keyword evidence="9" id="KW-0325">Glycoprotein</keyword>
<keyword evidence="10" id="KW-0413">Isomerase</keyword>
<gene>
    <name evidence="13" type="ORF">C5167_019633</name>
</gene>
<dbReference type="GO" id="GO:0006457">
    <property type="term" value="P:protein folding"/>
    <property type="evidence" value="ECO:0007669"/>
    <property type="project" value="TreeGrafter"/>
</dbReference>
<dbReference type="CDD" id="cd02982">
    <property type="entry name" value="PDI_b'_family"/>
    <property type="match status" value="1"/>
</dbReference>
<keyword evidence="7" id="KW-0256">Endoplasmic reticulum</keyword>
<dbReference type="Gene3D" id="3.40.30.10">
    <property type="entry name" value="Glutaredoxin"/>
    <property type="match status" value="2"/>
</dbReference>
<dbReference type="STRING" id="3469.A0A4Y7IQR0"/>
<dbReference type="PANTHER" id="PTHR18929:SF189">
    <property type="entry name" value="PROTEIN DISULFIDE ISOMERASE-LIKE 1-5-RELATED"/>
    <property type="match status" value="1"/>
</dbReference>
<evidence type="ECO:0000256" key="10">
    <source>
        <dbReference type="ARBA" id="ARBA00023235"/>
    </source>
</evidence>
<evidence type="ECO:0000256" key="3">
    <source>
        <dbReference type="ARBA" id="ARBA00006347"/>
    </source>
</evidence>
<organism evidence="13 14">
    <name type="scientific">Papaver somniferum</name>
    <name type="common">Opium poppy</name>
    <dbReference type="NCBI Taxonomy" id="3469"/>
    <lineage>
        <taxon>Eukaryota</taxon>
        <taxon>Viridiplantae</taxon>
        <taxon>Streptophyta</taxon>
        <taxon>Embryophyta</taxon>
        <taxon>Tracheophyta</taxon>
        <taxon>Spermatophyta</taxon>
        <taxon>Magnoliopsida</taxon>
        <taxon>Ranunculales</taxon>
        <taxon>Papaveraceae</taxon>
        <taxon>Papaveroideae</taxon>
        <taxon>Papaver</taxon>
    </lineage>
</organism>
<keyword evidence="6" id="KW-0677">Repeat</keyword>
<accession>A0A4Y7IQR0</accession>
<protein>
    <recommendedName>
        <fullName evidence="4">protein disulfide-isomerase</fullName>
        <ecNumber evidence="4">5.3.4.1</ecNumber>
    </recommendedName>
</protein>
<evidence type="ECO:0000256" key="9">
    <source>
        <dbReference type="ARBA" id="ARBA00023180"/>
    </source>
</evidence>
<evidence type="ECO:0000256" key="6">
    <source>
        <dbReference type="ARBA" id="ARBA00022737"/>
    </source>
</evidence>
<dbReference type="FunFam" id="3.40.30.10:FF:000134">
    <property type="entry name" value="Protein disulfide-isomerase"/>
    <property type="match status" value="1"/>
</dbReference>
<dbReference type="GO" id="GO:0003756">
    <property type="term" value="F:protein disulfide isomerase activity"/>
    <property type="evidence" value="ECO:0007669"/>
    <property type="project" value="UniProtKB-EC"/>
</dbReference>
<dbReference type="SUPFAM" id="SSF52833">
    <property type="entry name" value="Thioredoxin-like"/>
    <property type="match status" value="2"/>
</dbReference>
<dbReference type="Proteomes" id="UP000316621">
    <property type="component" value="Chromosome 2"/>
</dbReference>
<dbReference type="InterPro" id="IPR013766">
    <property type="entry name" value="Thioredoxin_domain"/>
</dbReference>
<feature type="domain" description="Thioredoxin" evidence="12">
    <location>
        <begin position="130"/>
        <end position="258"/>
    </location>
</feature>
<comment type="subcellular location">
    <subcellularLocation>
        <location evidence="2">Endoplasmic reticulum lumen</location>
    </subcellularLocation>
</comment>
<comment type="similarity">
    <text evidence="3">Belongs to the protein disulfide isomerase family.</text>
</comment>
<dbReference type="PROSITE" id="PS51352">
    <property type="entry name" value="THIOREDOXIN_2"/>
    <property type="match status" value="1"/>
</dbReference>
<evidence type="ECO:0000256" key="7">
    <source>
        <dbReference type="ARBA" id="ARBA00022824"/>
    </source>
</evidence>
<keyword evidence="14" id="KW-1185">Reference proteome</keyword>
<keyword evidence="8" id="KW-1015">Disulfide bond</keyword>
<evidence type="ECO:0000256" key="2">
    <source>
        <dbReference type="ARBA" id="ARBA00004319"/>
    </source>
</evidence>
<dbReference type="GO" id="GO:0034976">
    <property type="term" value="P:response to endoplasmic reticulum stress"/>
    <property type="evidence" value="ECO:0007669"/>
    <property type="project" value="TreeGrafter"/>
</dbReference>